<gene>
    <name evidence="1" type="ORF">BESB_002520</name>
</gene>
<dbReference type="AlphaFoldDB" id="A0A2A9MN44"/>
<comment type="caution">
    <text evidence="1">The sequence shown here is derived from an EMBL/GenBank/DDBJ whole genome shotgun (WGS) entry which is preliminary data.</text>
</comment>
<dbReference type="GeneID" id="40305315"/>
<evidence type="ECO:0008006" key="3">
    <source>
        <dbReference type="Google" id="ProtNLM"/>
    </source>
</evidence>
<dbReference type="KEGG" id="bbes:BESB_002520"/>
<reference evidence="1 2" key="1">
    <citation type="submission" date="2017-09" db="EMBL/GenBank/DDBJ databases">
        <title>Genome sequencing of Besnoitia besnoiti strain Bb-Ger1.</title>
        <authorList>
            <person name="Schares G."/>
            <person name="Venepally P."/>
            <person name="Lorenzi H.A."/>
        </authorList>
    </citation>
    <scope>NUCLEOTIDE SEQUENCE [LARGE SCALE GENOMIC DNA]</scope>
    <source>
        <strain evidence="1 2">Bb-Ger1</strain>
    </source>
</reference>
<organism evidence="1 2">
    <name type="scientific">Besnoitia besnoiti</name>
    <name type="common">Apicomplexan protozoan</name>
    <dbReference type="NCBI Taxonomy" id="94643"/>
    <lineage>
        <taxon>Eukaryota</taxon>
        <taxon>Sar</taxon>
        <taxon>Alveolata</taxon>
        <taxon>Apicomplexa</taxon>
        <taxon>Conoidasida</taxon>
        <taxon>Coccidia</taxon>
        <taxon>Eucoccidiorida</taxon>
        <taxon>Eimeriorina</taxon>
        <taxon>Sarcocystidae</taxon>
        <taxon>Besnoitia</taxon>
    </lineage>
</organism>
<proteinExistence type="predicted"/>
<dbReference type="VEuPathDB" id="ToxoDB:BESB_002520"/>
<dbReference type="Proteomes" id="UP000224006">
    <property type="component" value="Chromosome I"/>
</dbReference>
<keyword evidence="2" id="KW-1185">Reference proteome</keyword>
<accession>A0A2A9MN44</accession>
<dbReference type="OrthoDB" id="330133at2759"/>
<dbReference type="SUPFAM" id="SSF81383">
    <property type="entry name" value="F-box domain"/>
    <property type="match status" value="1"/>
</dbReference>
<evidence type="ECO:0000313" key="2">
    <source>
        <dbReference type="Proteomes" id="UP000224006"/>
    </source>
</evidence>
<evidence type="ECO:0000313" key="1">
    <source>
        <dbReference type="EMBL" id="PFH37911.1"/>
    </source>
</evidence>
<dbReference type="EMBL" id="NWUJ01000001">
    <property type="protein sequence ID" value="PFH37911.1"/>
    <property type="molecule type" value="Genomic_DNA"/>
</dbReference>
<dbReference type="InterPro" id="IPR032675">
    <property type="entry name" value="LRR_dom_sf"/>
</dbReference>
<dbReference type="InterPro" id="IPR036047">
    <property type="entry name" value="F-box-like_dom_sf"/>
</dbReference>
<dbReference type="Gene3D" id="3.80.10.10">
    <property type="entry name" value="Ribonuclease Inhibitor"/>
    <property type="match status" value="1"/>
</dbReference>
<dbReference type="RefSeq" id="XP_029221920.1">
    <property type="nucleotide sequence ID" value="XM_029359007.1"/>
</dbReference>
<protein>
    <recommendedName>
        <fullName evidence="3">F-box domain-containing protein</fullName>
    </recommendedName>
</protein>
<name>A0A2A9MN44_BESBE</name>
<sequence>MANHVQRFSQGETHVNACGGKCCRGREILQQPDIVGQILSCLPWRERRRLAAVCASWQQAAENAICWTDLDLTFADATTAVTSLARSARRARLPASTLEVIGRHKQNPFAFSFASSPPPFRWIQTLQLSVYSSEEAAAVVSQLLFHTVETRNAPCSPKIPSQTQFPDPPGAFGEPSFQETQGAGALMPGLRRLDIYRGIGARGAGVFQIDTPLHILETLPSSFPPDPSWCRYNGSVCCSSAFSELGATIWPSPCFSSTSTAEDSSATPRDLSPSYSCAVDPTASQEAARVSLLPSAASPSLPHSGFGPPHGFRLPAAALRLDAEFIESSLTHPLSPSSLRPKPQVAESLASAAPRAALSADLVPCGLARLASLECLVVETPLPAALMRGLRGRLPRLRHLSVTQVMHCGRRPAARSGSEATTIAEAPPQFETLSVLREVLETLPSNQLQTLCVSFACVSAPEYYFARCWQDRDANEADHHGSALQDHAGPWEPLIERVNQALQYEGAAWRQNASRRTTLQGILEEDGDEVVDLLTEFQAASLETIWLPDTAVSYATLQRFLTQCTKLSSWHVPGWAALLSAMAPVP</sequence>